<dbReference type="EMBL" id="CP094298">
    <property type="protein sequence ID" value="UNZ05250.1"/>
    <property type="molecule type" value="Genomic_DNA"/>
</dbReference>
<protein>
    <recommendedName>
        <fullName evidence="3">DUF1269 domain-containing protein</fullName>
    </recommendedName>
</protein>
<evidence type="ECO:0000313" key="2">
    <source>
        <dbReference type="Proteomes" id="UP000829494"/>
    </source>
</evidence>
<sequence>MDENVLFMDLTQAGEGAARRALDALRHEDAEHRIVLREATVIARDAEGNLTFPDSEDHTGTARGFAVGGLVGGLVGLLGGPLGMLVGFGAGGLLGGAHDARRASADNAAVDMLAAEVPPGSTVLLAEVSEPSRGPVDAALADIGGEAARYPAAAVRKYVEEAIAEGS</sequence>
<dbReference type="GeneID" id="66855636"/>
<organism evidence="1 2">
    <name type="scientific">Streptomyces rimosus subsp. rimosus</name>
    <dbReference type="NCBI Taxonomy" id="132474"/>
    <lineage>
        <taxon>Bacteria</taxon>
        <taxon>Bacillati</taxon>
        <taxon>Actinomycetota</taxon>
        <taxon>Actinomycetes</taxon>
        <taxon>Kitasatosporales</taxon>
        <taxon>Streptomycetaceae</taxon>
        <taxon>Streptomyces</taxon>
    </lineage>
</organism>
<reference evidence="1 2" key="1">
    <citation type="submission" date="2022-03" db="EMBL/GenBank/DDBJ databases">
        <title>Complete genome of Streptomyces rimosus ssp. rimosus R7 (=ATCC 10970).</title>
        <authorList>
            <person name="Beganovic S."/>
            <person name="Ruckert C."/>
            <person name="Busche T."/>
            <person name="Kalinowski J."/>
            <person name="Wittmann C."/>
        </authorList>
    </citation>
    <scope>NUCLEOTIDE SEQUENCE [LARGE SCALE GENOMIC DNA]</scope>
    <source>
        <strain evidence="1 2">R7</strain>
    </source>
</reference>
<accession>A0ABY3Z6V2</accession>
<evidence type="ECO:0000313" key="1">
    <source>
        <dbReference type="EMBL" id="UNZ05250.1"/>
    </source>
</evidence>
<keyword evidence="2" id="KW-1185">Reference proteome</keyword>
<proteinExistence type="predicted"/>
<name>A0ABY3Z6V2_STRRM</name>
<gene>
    <name evidence="1" type="ORF">SRIMR7_24135</name>
</gene>
<evidence type="ECO:0008006" key="3">
    <source>
        <dbReference type="Google" id="ProtNLM"/>
    </source>
</evidence>
<dbReference type="RefSeq" id="WP_003979621.1">
    <property type="nucleotide sequence ID" value="NZ_CP043497.1"/>
</dbReference>
<dbReference type="Proteomes" id="UP000829494">
    <property type="component" value="Chromosome"/>
</dbReference>